<dbReference type="Proteomes" id="UP000265581">
    <property type="component" value="Unassembled WGS sequence"/>
</dbReference>
<feature type="transmembrane region" description="Helical" evidence="7">
    <location>
        <begin position="44"/>
        <end position="66"/>
    </location>
</feature>
<keyword evidence="5 7" id="KW-1133">Transmembrane helix</keyword>
<dbReference type="PANTHER" id="PTHR30576:SF10">
    <property type="entry name" value="SLL5057 PROTEIN"/>
    <property type="match status" value="1"/>
</dbReference>
<keyword evidence="4 7" id="KW-0812">Transmembrane</keyword>
<proteinExistence type="inferred from homology"/>
<name>A0A371PDP6_9ACTN</name>
<dbReference type="AlphaFoldDB" id="A0A371PDP6"/>
<evidence type="ECO:0000256" key="1">
    <source>
        <dbReference type="ARBA" id="ARBA00004141"/>
    </source>
</evidence>
<feature type="transmembrane region" description="Helical" evidence="7">
    <location>
        <begin position="12"/>
        <end position="38"/>
    </location>
</feature>
<protein>
    <submittedName>
        <fullName evidence="9">Sugar transferase</fullName>
    </submittedName>
</protein>
<evidence type="ECO:0000313" key="10">
    <source>
        <dbReference type="Proteomes" id="UP000265581"/>
    </source>
</evidence>
<evidence type="ECO:0000313" key="9">
    <source>
        <dbReference type="EMBL" id="REK74027.1"/>
    </source>
</evidence>
<sequence length="479" mass="53142">MRHRGPEWRNTYATRAAVTDAIVLVLATAVATVCRFGFEPIRSAGHYSSTYLLISAIIAVSWWLALTLYGTREPKIVGEGVDEYRRIIRATFVTFGCVAIVSLLIKSDLSRAYLAVAFPLGLVGLLLGRKLRRKWLAKERQSGRRTSNVLVIGGTRTAKHITATIDRSGTSGYRVTGVWVPDRLESLNEWLDLPGRFVPVLGTSRTLADALVISDADTVIVSDTEHLGHDGLKSLAWELEGADIDLMVSPNVIDVAGPRIHLRAVANMPLLHLEEPRYAAASRWGKVVFDRSLATLVLLVFSPLAVAVMIGIKLTSRGPVFYRSTRVGVRGETFDMLKFRTMDVGADQRTSELLSSNDGAGPLFKMKDDPRVTSVGRLLRRYSIDELPQLINVLKGEMSMVGPRPPLPSEVEAYEGNIGKRLLVRQGITGLWQVSGRSDLTWEESVRLDLDYVENWSMARDLQIIWRTVRAVMQTKGAY</sequence>
<dbReference type="PANTHER" id="PTHR30576">
    <property type="entry name" value="COLANIC BIOSYNTHESIS UDP-GLUCOSE LIPID CARRIER TRANSFERASE"/>
    <property type="match status" value="1"/>
</dbReference>
<dbReference type="EMBL" id="QUBR01000001">
    <property type="protein sequence ID" value="REK74027.1"/>
    <property type="molecule type" value="Genomic_DNA"/>
</dbReference>
<feature type="transmembrane region" description="Helical" evidence="7">
    <location>
        <begin position="293"/>
        <end position="312"/>
    </location>
</feature>
<evidence type="ECO:0000256" key="7">
    <source>
        <dbReference type="SAM" id="Phobius"/>
    </source>
</evidence>
<feature type="transmembrane region" description="Helical" evidence="7">
    <location>
        <begin position="111"/>
        <end position="128"/>
    </location>
</feature>
<dbReference type="NCBIfam" id="TIGR03025">
    <property type="entry name" value="EPS_sugtrans"/>
    <property type="match status" value="1"/>
</dbReference>
<evidence type="ECO:0000256" key="6">
    <source>
        <dbReference type="ARBA" id="ARBA00023136"/>
    </source>
</evidence>
<comment type="subcellular location">
    <subcellularLocation>
        <location evidence="1">Membrane</location>
        <topology evidence="1">Multi-pass membrane protein</topology>
    </subcellularLocation>
</comment>
<evidence type="ECO:0000256" key="5">
    <source>
        <dbReference type="ARBA" id="ARBA00022989"/>
    </source>
</evidence>
<evidence type="ECO:0000256" key="4">
    <source>
        <dbReference type="ARBA" id="ARBA00022692"/>
    </source>
</evidence>
<accession>A0A371PDP6</accession>
<dbReference type="GO" id="GO:0016020">
    <property type="term" value="C:membrane"/>
    <property type="evidence" value="ECO:0007669"/>
    <property type="project" value="UniProtKB-SubCell"/>
</dbReference>
<reference evidence="9 10" key="1">
    <citation type="submission" date="2018-08" db="EMBL/GenBank/DDBJ databases">
        <title>Aeromicrobium sp. M2KJ-4, whole genome shotgun sequence.</title>
        <authorList>
            <person name="Tuo L."/>
        </authorList>
    </citation>
    <scope>NUCLEOTIDE SEQUENCE [LARGE SCALE GENOMIC DNA]</scope>
    <source>
        <strain evidence="9 10">M2KJ-4</strain>
    </source>
</reference>
<comment type="caution">
    <text evidence="9">The sequence shown here is derived from an EMBL/GenBank/DDBJ whole genome shotgun (WGS) entry which is preliminary data.</text>
</comment>
<comment type="similarity">
    <text evidence="2">Belongs to the bacterial sugar transferase family.</text>
</comment>
<feature type="domain" description="Bacterial sugar transferase" evidence="8">
    <location>
        <begin position="286"/>
        <end position="473"/>
    </location>
</feature>
<evidence type="ECO:0000256" key="3">
    <source>
        <dbReference type="ARBA" id="ARBA00022679"/>
    </source>
</evidence>
<evidence type="ECO:0000259" key="8">
    <source>
        <dbReference type="Pfam" id="PF02397"/>
    </source>
</evidence>
<keyword evidence="6 7" id="KW-0472">Membrane</keyword>
<keyword evidence="10" id="KW-1185">Reference proteome</keyword>
<dbReference type="OrthoDB" id="9808602at2"/>
<feature type="transmembrane region" description="Helical" evidence="7">
    <location>
        <begin position="87"/>
        <end position="105"/>
    </location>
</feature>
<keyword evidence="3 9" id="KW-0808">Transferase</keyword>
<organism evidence="9 10">
    <name type="scientific">Aeromicrobium endophyticum</name>
    <dbReference type="NCBI Taxonomy" id="2292704"/>
    <lineage>
        <taxon>Bacteria</taxon>
        <taxon>Bacillati</taxon>
        <taxon>Actinomycetota</taxon>
        <taxon>Actinomycetes</taxon>
        <taxon>Propionibacteriales</taxon>
        <taxon>Nocardioidaceae</taxon>
        <taxon>Aeromicrobium</taxon>
    </lineage>
</organism>
<dbReference type="Pfam" id="PF13727">
    <property type="entry name" value="CoA_binding_3"/>
    <property type="match status" value="1"/>
</dbReference>
<dbReference type="Pfam" id="PF02397">
    <property type="entry name" value="Bac_transf"/>
    <property type="match status" value="1"/>
</dbReference>
<evidence type="ECO:0000256" key="2">
    <source>
        <dbReference type="ARBA" id="ARBA00006464"/>
    </source>
</evidence>
<dbReference type="InterPro" id="IPR003362">
    <property type="entry name" value="Bact_transf"/>
</dbReference>
<gene>
    <name evidence="9" type="ORF">DX116_05310</name>
</gene>
<dbReference type="GO" id="GO:0016780">
    <property type="term" value="F:phosphotransferase activity, for other substituted phosphate groups"/>
    <property type="evidence" value="ECO:0007669"/>
    <property type="project" value="TreeGrafter"/>
</dbReference>
<dbReference type="InterPro" id="IPR017475">
    <property type="entry name" value="EPS_sugar_tfrase"/>
</dbReference>